<comment type="caution">
    <text evidence="9">The sequence shown here is derived from an EMBL/GenBank/DDBJ whole genome shotgun (WGS) entry which is preliminary data.</text>
</comment>
<keyword evidence="4 8" id="KW-0406">Ion transport</keyword>
<evidence type="ECO:0000256" key="2">
    <source>
        <dbReference type="ARBA" id="ARBA00022448"/>
    </source>
</evidence>
<dbReference type="NCBIfam" id="TIGR01145">
    <property type="entry name" value="ATP_synt_delta"/>
    <property type="match status" value="1"/>
</dbReference>
<dbReference type="RefSeq" id="WP_160615596.1">
    <property type="nucleotide sequence ID" value="NZ_WTYR01000001.1"/>
</dbReference>
<organism evidence="9 10">
    <name type="scientific">Alteriqipengyuania halimionae</name>
    <dbReference type="NCBI Taxonomy" id="1926630"/>
    <lineage>
        <taxon>Bacteria</taxon>
        <taxon>Pseudomonadati</taxon>
        <taxon>Pseudomonadota</taxon>
        <taxon>Alphaproteobacteria</taxon>
        <taxon>Sphingomonadales</taxon>
        <taxon>Erythrobacteraceae</taxon>
        <taxon>Alteriqipengyuania</taxon>
    </lineage>
</organism>
<evidence type="ECO:0000256" key="8">
    <source>
        <dbReference type="HAMAP-Rule" id="MF_01416"/>
    </source>
</evidence>
<dbReference type="SUPFAM" id="SSF47928">
    <property type="entry name" value="N-terminal domain of the delta subunit of the F1F0-ATP synthase"/>
    <property type="match status" value="1"/>
</dbReference>
<keyword evidence="8" id="KW-1003">Cell membrane</keyword>
<proteinExistence type="inferred from homology"/>
<evidence type="ECO:0000256" key="6">
    <source>
        <dbReference type="ARBA" id="ARBA00023196"/>
    </source>
</evidence>
<dbReference type="EMBL" id="WTYR01000001">
    <property type="protein sequence ID" value="MXP09055.1"/>
    <property type="molecule type" value="Genomic_DNA"/>
</dbReference>
<dbReference type="InterPro" id="IPR026015">
    <property type="entry name" value="ATP_synth_OSCP/delta_N_sf"/>
</dbReference>
<dbReference type="GO" id="GO:0046933">
    <property type="term" value="F:proton-transporting ATP synthase activity, rotational mechanism"/>
    <property type="evidence" value="ECO:0007669"/>
    <property type="project" value="UniProtKB-UniRule"/>
</dbReference>
<evidence type="ECO:0000256" key="4">
    <source>
        <dbReference type="ARBA" id="ARBA00023065"/>
    </source>
</evidence>
<accession>A0A6I4U292</accession>
<dbReference type="HAMAP" id="MF_01416">
    <property type="entry name" value="ATP_synth_delta_bact"/>
    <property type="match status" value="1"/>
</dbReference>
<dbReference type="PRINTS" id="PR00125">
    <property type="entry name" value="ATPASEDELTA"/>
</dbReference>
<reference evidence="9 10" key="1">
    <citation type="submission" date="2019-12" db="EMBL/GenBank/DDBJ databases">
        <title>Genomic-based taxomic classification of the family Erythrobacteraceae.</title>
        <authorList>
            <person name="Xu L."/>
        </authorList>
    </citation>
    <scope>NUCLEOTIDE SEQUENCE [LARGE SCALE GENOMIC DNA]</scope>
    <source>
        <strain evidence="9 10">LMG 29519</strain>
    </source>
</reference>
<dbReference type="Pfam" id="PF00213">
    <property type="entry name" value="OSCP"/>
    <property type="match status" value="1"/>
</dbReference>
<keyword evidence="2 8" id="KW-0813">Transport</keyword>
<dbReference type="GO" id="GO:0005886">
    <property type="term" value="C:plasma membrane"/>
    <property type="evidence" value="ECO:0007669"/>
    <property type="project" value="UniProtKB-SubCell"/>
</dbReference>
<dbReference type="GO" id="GO:0045259">
    <property type="term" value="C:proton-transporting ATP synthase complex"/>
    <property type="evidence" value="ECO:0007669"/>
    <property type="project" value="UniProtKB-KW"/>
</dbReference>
<dbReference type="PANTHER" id="PTHR11910">
    <property type="entry name" value="ATP SYNTHASE DELTA CHAIN"/>
    <property type="match status" value="1"/>
</dbReference>
<keyword evidence="10" id="KW-1185">Reference proteome</keyword>
<comment type="function">
    <text evidence="8">F(1)F(0) ATP synthase produces ATP from ADP in the presence of a proton or sodium gradient. F-type ATPases consist of two structural domains, F(1) containing the extramembraneous catalytic core and F(0) containing the membrane proton channel, linked together by a central stalk and a peripheral stalk. During catalysis, ATP synthesis in the catalytic domain of F(1) is coupled via a rotary mechanism of the central stalk subunits to proton translocation.</text>
</comment>
<name>A0A6I4U292_9SPHN</name>
<dbReference type="Proteomes" id="UP000429229">
    <property type="component" value="Unassembled WGS sequence"/>
</dbReference>
<keyword evidence="6 8" id="KW-0139">CF(1)</keyword>
<dbReference type="AlphaFoldDB" id="A0A6I4U292"/>
<dbReference type="InterPro" id="IPR000711">
    <property type="entry name" value="ATPase_OSCP/dsu"/>
</dbReference>
<evidence type="ECO:0000256" key="1">
    <source>
        <dbReference type="ARBA" id="ARBA00004370"/>
    </source>
</evidence>
<gene>
    <name evidence="8" type="primary">atpH</name>
    <name evidence="9" type="ORF">GRI68_02535</name>
</gene>
<evidence type="ECO:0000256" key="3">
    <source>
        <dbReference type="ARBA" id="ARBA00022781"/>
    </source>
</evidence>
<evidence type="ECO:0000313" key="10">
    <source>
        <dbReference type="Proteomes" id="UP000429229"/>
    </source>
</evidence>
<evidence type="ECO:0000313" key="9">
    <source>
        <dbReference type="EMBL" id="MXP09055.1"/>
    </source>
</evidence>
<evidence type="ECO:0000256" key="5">
    <source>
        <dbReference type="ARBA" id="ARBA00023136"/>
    </source>
</evidence>
<comment type="similarity">
    <text evidence="8">Belongs to the ATPase delta chain family.</text>
</comment>
<dbReference type="OrthoDB" id="9796185at2"/>
<keyword evidence="5 8" id="KW-0472">Membrane</keyword>
<comment type="subcellular location">
    <subcellularLocation>
        <location evidence="8">Cell membrane</location>
        <topology evidence="8">Peripheral membrane protein</topology>
    </subcellularLocation>
    <subcellularLocation>
        <location evidence="1">Membrane</location>
    </subcellularLocation>
</comment>
<dbReference type="NCBIfam" id="NF004406">
    <property type="entry name" value="PRK05758.3-2"/>
    <property type="match status" value="1"/>
</dbReference>
<keyword evidence="3 8" id="KW-0375">Hydrogen ion transport</keyword>
<dbReference type="Gene3D" id="1.10.520.20">
    <property type="entry name" value="N-terminal domain of the delta subunit of the F1F0-ATP synthase"/>
    <property type="match status" value="1"/>
</dbReference>
<keyword evidence="7 8" id="KW-0066">ATP synthesis</keyword>
<comment type="function">
    <text evidence="8">This protein is part of the stalk that links CF(0) to CF(1). It either transmits conformational changes from CF(0) to CF(1) or is implicated in proton conduction.</text>
</comment>
<protein>
    <recommendedName>
        <fullName evidence="8">ATP synthase subunit delta</fullName>
    </recommendedName>
    <alternativeName>
        <fullName evidence="8">ATP synthase F(1) sector subunit delta</fullName>
    </alternativeName>
    <alternativeName>
        <fullName evidence="8">F-type ATPase subunit delta</fullName>
        <shortName evidence="8">F-ATPase subunit delta</shortName>
    </alternativeName>
</protein>
<dbReference type="NCBIfam" id="NF004402">
    <property type="entry name" value="PRK05758.2-2"/>
    <property type="match status" value="1"/>
</dbReference>
<evidence type="ECO:0000256" key="7">
    <source>
        <dbReference type="ARBA" id="ARBA00023310"/>
    </source>
</evidence>
<sequence length="187" mass="19771">MEISAALKASLAGRYASALFDLASEAGIVTAVETDLDKIEGALEQSPEFAALTTNPKVSRKQAGVALRNLGPLLGISDLTQNFLGTLAENRRLSKLPEIIRAFRAIAAAQRGEVSAEVASAHALSDSQIADLQKKLTAREGRTVKLKTRIDPDLLGGLVVTIGSKRIDGSIRTRLNSLAHAMKATGQ</sequence>